<dbReference type="GO" id="GO:0071949">
    <property type="term" value="F:FAD binding"/>
    <property type="evidence" value="ECO:0007669"/>
    <property type="project" value="TreeGrafter"/>
</dbReference>
<dbReference type="CDD" id="cd00537">
    <property type="entry name" value="MTHFR"/>
    <property type="match status" value="1"/>
</dbReference>
<protein>
    <submittedName>
        <fullName evidence="7">Unannotated protein</fullName>
    </submittedName>
</protein>
<dbReference type="EMBL" id="CAFBQW010000327">
    <property type="protein sequence ID" value="CAB5069343.1"/>
    <property type="molecule type" value="Genomic_DNA"/>
</dbReference>
<reference evidence="7" key="1">
    <citation type="submission" date="2020-05" db="EMBL/GenBank/DDBJ databases">
        <authorList>
            <person name="Chiriac C."/>
            <person name="Salcher M."/>
            <person name="Ghai R."/>
            <person name="Kavagutti S V."/>
        </authorList>
    </citation>
    <scope>NUCLEOTIDE SEQUENCE</scope>
</reference>
<evidence type="ECO:0000256" key="5">
    <source>
        <dbReference type="ARBA" id="ARBA00022827"/>
    </source>
</evidence>
<organism evidence="7">
    <name type="scientific">freshwater metagenome</name>
    <dbReference type="NCBI Taxonomy" id="449393"/>
    <lineage>
        <taxon>unclassified sequences</taxon>
        <taxon>metagenomes</taxon>
        <taxon>ecological metagenomes</taxon>
    </lineage>
</organism>
<dbReference type="PANTHER" id="PTHR45754:SF3">
    <property type="entry name" value="METHYLENETETRAHYDROFOLATE REDUCTASE (NADPH)"/>
    <property type="match status" value="1"/>
</dbReference>
<dbReference type="AlphaFoldDB" id="A0A6J7UTS6"/>
<evidence type="ECO:0000256" key="6">
    <source>
        <dbReference type="ARBA" id="ARBA00023002"/>
    </source>
</evidence>
<dbReference type="Pfam" id="PF02219">
    <property type="entry name" value="MTHFR"/>
    <property type="match status" value="1"/>
</dbReference>
<evidence type="ECO:0000256" key="1">
    <source>
        <dbReference type="ARBA" id="ARBA00001974"/>
    </source>
</evidence>
<name>A0A6J7UTS6_9ZZZZ</name>
<dbReference type="InterPro" id="IPR003171">
    <property type="entry name" value="Mehydrof_redctse-like"/>
</dbReference>
<evidence type="ECO:0000313" key="7">
    <source>
        <dbReference type="EMBL" id="CAB5069343.1"/>
    </source>
</evidence>
<dbReference type="PANTHER" id="PTHR45754">
    <property type="entry name" value="METHYLENETETRAHYDROFOLATE REDUCTASE"/>
    <property type="match status" value="1"/>
</dbReference>
<comment type="pathway">
    <text evidence="2">One-carbon metabolism; tetrahydrofolate interconversion.</text>
</comment>
<dbReference type="GO" id="GO:0009086">
    <property type="term" value="P:methionine biosynthetic process"/>
    <property type="evidence" value="ECO:0007669"/>
    <property type="project" value="TreeGrafter"/>
</dbReference>
<dbReference type="InterPro" id="IPR029041">
    <property type="entry name" value="FAD-linked_oxidoreductase-like"/>
</dbReference>
<evidence type="ECO:0000256" key="2">
    <source>
        <dbReference type="ARBA" id="ARBA00004777"/>
    </source>
</evidence>
<keyword evidence="5" id="KW-0274">FAD</keyword>
<dbReference type="UniPathway" id="UPA00193"/>
<sequence>MPRIADILTQASGPTLSVEFFPPKTPVGDANLQQTIEDLRAVPLSFVSVTYGAGGSTRDRTRDLVVDINEHESYPAMAHLTCIGHTKPELEALLDDYDRAGVHNILALAGDPPADGSPADGDFTYALELVELVRARGDHFSVSVAAHPELHPRSQDTKGDRLHLAQKLSVADFGITQFFFSAPDYFQMVEELSALGCDTPILPGIMPLTNPEGVRRMAKMSGATIPEDLAVRVEGAGSVDEAQAIAVEAALELSQELLDGGAPGLHLYGLNKSEIVLRLVDQLNLL</sequence>
<evidence type="ECO:0000256" key="4">
    <source>
        <dbReference type="ARBA" id="ARBA00022630"/>
    </source>
</evidence>
<accession>A0A6J7UTS6</accession>
<keyword evidence="6" id="KW-0560">Oxidoreductase</keyword>
<dbReference type="SUPFAM" id="SSF51730">
    <property type="entry name" value="FAD-linked oxidoreductase"/>
    <property type="match status" value="1"/>
</dbReference>
<dbReference type="GO" id="GO:0005829">
    <property type="term" value="C:cytosol"/>
    <property type="evidence" value="ECO:0007669"/>
    <property type="project" value="TreeGrafter"/>
</dbReference>
<proteinExistence type="inferred from homology"/>
<comment type="cofactor">
    <cofactor evidence="1">
        <name>FAD</name>
        <dbReference type="ChEBI" id="CHEBI:57692"/>
    </cofactor>
</comment>
<dbReference type="Gene3D" id="3.20.20.220">
    <property type="match status" value="1"/>
</dbReference>
<comment type="similarity">
    <text evidence="3">Belongs to the methylenetetrahydrofolate reductase family.</text>
</comment>
<dbReference type="GO" id="GO:0035999">
    <property type="term" value="P:tetrahydrofolate interconversion"/>
    <property type="evidence" value="ECO:0007669"/>
    <property type="project" value="UniProtKB-UniPathway"/>
</dbReference>
<evidence type="ECO:0000256" key="3">
    <source>
        <dbReference type="ARBA" id="ARBA00006743"/>
    </source>
</evidence>
<dbReference type="GO" id="GO:0004489">
    <property type="term" value="F:methylenetetrahydrofolate reductase [NAD(P)H] activity"/>
    <property type="evidence" value="ECO:0007669"/>
    <property type="project" value="InterPro"/>
</dbReference>
<gene>
    <name evidence="7" type="ORF">UFOPK4354_02002</name>
</gene>
<keyword evidence="4" id="KW-0285">Flavoprotein</keyword>